<sequence length="243" mass="25128">MSALGLGLVDSSAVLVPRTDGTEGALIDDLRDSCGFVIQGIDWVCRQFGFDLVQAIFDPIAGDYDAVDAMTANWAVLGEGLGAIGQNFAAISGALPEVWGGAAADAAGLRVADAAQAWDTAAEGTSLISAAMQDMLVATKAAVEVVAEMLSMIDDVVLKVAASALGWAKEIATGGASCRKVISLVNRAIEVVRRLETIIPPLLQACAMMARMMKAVRALFQLTSAATSTYNGARADDVAQAAY</sequence>
<comment type="caution">
    <text evidence="1">The sequence shown here is derived from an EMBL/GenBank/DDBJ whole genome shotgun (WGS) entry which is preliminary data.</text>
</comment>
<name>A0A7Y9EY96_9ACTN</name>
<gene>
    <name evidence="1" type="ORF">BKA08_000413</name>
</gene>
<evidence type="ECO:0000313" key="1">
    <source>
        <dbReference type="EMBL" id="NYD56175.1"/>
    </source>
</evidence>
<proteinExistence type="predicted"/>
<evidence type="ECO:0000313" key="2">
    <source>
        <dbReference type="Proteomes" id="UP000516957"/>
    </source>
</evidence>
<accession>A0A7Y9EY96</accession>
<organism evidence="1 2">
    <name type="scientific">Nocardioides marinisabuli</name>
    <dbReference type="NCBI Taxonomy" id="419476"/>
    <lineage>
        <taxon>Bacteria</taxon>
        <taxon>Bacillati</taxon>
        <taxon>Actinomycetota</taxon>
        <taxon>Actinomycetes</taxon>
        <taxon>Propionibacteriales</taxon>
        <taxon>Nocardioidaceae</taxon>
        <taxon>Nocardioides</taxon>
    </lineage>
</organism>
<dbReference type="Proteomes" id="UP000516957">
    <property type="component" value="Unassembled WGS sequence"/>
</dbReference>
<dbReference type="RefSeq" id="WP_179614112.1">
    <property type="nucleotide sequence ID" value="NZ_CP059163.1"/>
</dbReference>
<dbReference type="EMBL" id="JACCBE010000001">
    <property type="protein sequence ID" value="NYD56175.1"/>
    <property type="molecule type" value="Genomic_DNA"/>
</dbReference>
<keyword evidence="2" id="KW-1185">Reference proteome</keyword>
<protein>
    <submittedName>
        <fullName evidence="1">Uncharacterized protein</fullName>
    </submittedName>
</protein>
<dbReference type="AlphaFoldDB" id="A0A7Y9EY96"/>
<reference evidence="1 2" key="1">
    <citation type="submission" date="2020-07" db="EMBL/GenBank/DDBJ databases">
        <title>Sequencing the genomes of 1000 actinobacteria strains.</title>
        <authorList>
            <person name="Klenk H.-P."/>
        </authorList>
    </citation>
    <scope>NUCLEOTIDE SEQUENCE [LARGE SCALE GENOMIC DNA]</scope>
    <source>
        <strain evidence="1 2">DSM 18965</strain>
    </source>
</reference>